<gene>
    <name evidence="2" type="ORF">JXQ802_LOCUS45287</name>
    <name evidence="1" type="ORF">PYM288_LOCUS29744</name>
</gene>
<evidence type="ECO:0000313" key="3">
    <source>
        <dbReference type="Proteomes" id="UP000663854"/>
    </source>
</evidence>
<dbReference type="Proteomes" id="UP000663854">
    <property type="component" value="Unassembled WGS sequence"/>
</dbReference>
<dbReference type="Proteomes" id="UP000663870">
    <property type="component" value="Unassembled WGS sequence"/>
</dbReference>
<protein>
    <submittedName>
        <fullName evidence="1">Uncharacterized protein</fullName>
    </submittedName>
</protein>
<comment type="caution">
    <text evidence="1">The sequence shown here is derived from an EMBL/GenBank/DDBJ whole genome shotgun (WGS) entry which is preliminary data.</text>
</comment>
<dbReference type="AlphaFoldDB" id="A0A815DGS5"/>
<reference evidence="1" key="1">
    <citation type="submission" date="2021-02" db="EMBL/GenBank/DDBJ databases">
        <authorList>
            <person name="Nowell W R."/>
        </authorList>
    </citation>
    <scope>NUCLEOTIDE SEQUENCE</scope>
</reference>
<dbReference type="EMBL" id="CAJNOL010003713">
    <property type="protein sequence ID" value="CAF1571872.1"/>
    <property type="molecule type" value="Genomic_DNA"/>
</dbReference>
<proteinExistence type="predicted"/>
<accession>A0A815DGS5</accession>
<evidence type="ECO:0000313" key="4">
    <source>
        <dbReference type="Proteomes" id="UP000663870"/>
    </source>
</evidence>
<evidence type="ECO:0000313" key="2">
    <source>
        <dbReference type="EMBL" id="CAF1571872.1"/>
    </source>
</evidence>
<name>A0A815DGS5_9BILA</name>
<keyword evidence="4" id="KW-1185">Reference proteome</keyword>
<evidence type="ECO:0000313" key="1">
    <source>
        <dbReference type="EMBL" id="CAF1297687.1"/>
    </source>
</evidence>
<organism evidence="1 3">
    <name type="scientific">Rotaria sordida</name>
    <dbReference type="NCBI Taxonomy" id="392033"/>
    <lineage>
        <taxon>Eukaryota</taxon>
        <taxon>Metazoa</taxon>
        <taxon>Spiralia</taxon>
        <taxon>Gnathifera</taxon>
        <taxon>Rotifera</taxon>
        <taxon>Eurotatoria</taxon>
        <taxon>Bdelloidea</taxon>
        <taxon>Philodinida</taxon>
        <taxon>Philodinidae</taxon>
        <taxon>Rotaria</taxon>
    </lineage>
</organism>
<sequence length="125" mass="14165">MCEVLTYDPKVYQQVGTVEDAHEKYTMTDVLDCGEEIVANGVENIIGLCPLHRHFDMDEESMMVESIDIENSETVTKPMPLSANLDVVPCMWKIEENGIIPIQFQFNTNKNQPFVNNLSSIVDLI</sequence>
<dbReference type="EMBL" id="CAJNOH010002519">
    <property type="protein sequence ID" value="CAF1297687.1"/>
    <property type="molecule type" value="Genomic_DNA"/>
</dbReference>